<accession>A0A6C0IZK7</accession>
<evidence type="ECO:0000313" key="5">
    <source>
        <dbReference type="EMBL" id="QHT97999.1"/>
    </source>
</evidence>
<keyword evidence="3" id="KW-0862">Zinc</keyword>
<keyword evidence="2" id="KW-0863">Zinc-finger</keyword>
<dbReference type="PROSITE" id="PS50089">
    <property type="entry name" value="ZF_RING_2"/>
    <property type="match status" value="1"/>
</dbReference>
<dbReference type="PANTHER" id="PTHR45931">
    <property type="entry name" value="SI:CH211-59O9.10"/>
    <property type="match status" value="1"/>
</dbReference>
<name>A0A6C0IZK7_9ZZZZ</name>
<dbReference type="PANTHER" id="PTHR45931:SF3">
    <property type="entry name" value="RING ZINC FINGER-CONTAINING PROTEIN"/>
    <property type="match status" value="1"/>
</dbReference>
<evidence type="ECO:0000256" key="3">
    <source>
        <dbReference type="ARBA" id="ARBA00022833"/>
    </source>
</evidence>
<organism evidence="5">
    <name type="scientific">viral metagenome</name>
    <dbReference type="NCBI Taxonomy" id="1070528"/>
    <lineage>
        <taxon>unclassified sequences</taxon>
        <taxon>metagenomes</taxon>
        <taxon>organismal metagenomes</taxon>
    </lineage>
</organism>
<dbReference type="GO" id="GO:0005634">
    <property type="term" value="C:nucleus"/>
    <property type="evidence" value="ECO:0007669"/>
    <property type="project" value="TreeGrafter"/>
</dbReference>
<evidence type="ECO:0000259" key="4">
    <source>
        <dbReference type="PROSITE" id="PS50089"/>
    </source>
</evidence>
<dbReference type="AlphaFoldDB" id="A0A6C0IZK7"/>
<evidence type="ECO:0000256" key="2">
    <source>
        <dbReference type="ARBA" id="ARBA00022771"/>
    </source>
</evidence>
<proteinExistence type="predicted"/>
<dbReference type="EMBL" id="MN740286">
    <property type="protein sequence ID" value="QHT97999.1"/>
    <property type="molecule type" value="Genomic_DNA"/>
</dbReference>
<protein>
    <recommendedName>
        <fullName evidence="4">RING-type domain-containing protein</fullName>
    </recommendedName>
</protein>
<dbReference type="GO" id="GO:0006511">
    <property type="term" value="P:ubiquitin-dependent protein catabolic process"/>
    <property type="evidence" value="ECO:0007669"/>
    <property type="project" value="TreeGrafter"/>
</dbReference>
<keyword evidence="1" id="KW-0479">Metal-binding</keyword>
<dbReference type="SUPFAM" id="SSF57850">
    <property type="entry name" value="RING/U-box"/>
    <property type="match status" value="1"/>
</dbReference>
<dbReference type="GO" id="GO:0061630">
    <property type="term" value="F:ubiquitin protein ligase activity"/>
    <property type="evidence" value="ECO:0007669"/>
    <property type="project" value="TreeGrafter"/>
</dbReference>
<feature type="domain" description="RING-type" evidence="4">
    <location>
        <begin position="98"/>
        <end position="139"/>
    </location>
</feature>
<reference evidence="5" key="1">
    <citation type="journal article" date="2020" name="Nature">
        <title>Giant virus diversity and host interactions through global metagenomics.</title>
        <authorList>
            <person name="Schulz F."/>
            <person name="Roux S."/>
            <person name="Paez-Espino D."/>
            <person name="Jungbluth S."/>
            <person name="Walsh D.A."/>
            <person name="Denef V.J."/>
            <person name="McMahon K.D."/>
            <person name="Konstantinidis K.T."/>
            <person name="Eloe-Fadrosh E.A."/>
            <person name="Kyrpides N.C."/>
            <person name="Woyke T."/>
        </authorList>
    </citation>
    <scope>NUCLEOTIDE SEQUENCE</scope>
    <source>
        <strain evidence="5">GVMAG-M-3300025626-8</strain>
    </source>
</reference>
<dbReference type="Gene3D" id="3.30.40.10">
    <property type="entry name" value="Zinc/RING finger domain, C3HC4 (zinc finger)"/>
    <property type="match status" value="1"/>
</dbReference>
<dbReference type="InterPro" id="IPR013083">
    <property type="entry name" value="Znf_RING/FYVE/PHD"/>
</dbReference>
<dbReference type="InterPro" id="IPR001841">
    <property type="entry name" value="Znf_RING"/>
</dbReference>
<dbReference type="SMART" id="SM00184">
    <property type="entry name" value="RING"/>
    <property type="match status" value="1"/>
</dbReference>
<dbReference type="Pfam" id="PF13639">
    <property type="entry name" value="zf-RING_2"/>
    <property type="match status" value="1"/>
</dbReference>
<dbReference type="InterPro" id="IPR051834">
    <property type="entry name" value="RING_finger_E3_ligase"/>
</dbReference>
<dbReference type="GO" id="GO:0008270">
    <property type="term" value="F:zinc ion binding"/>
    <property type="evidence" value="ECO:0007669"/>
    <property type="project" value="UniProtKB-KW"/>
</dbReference>
<evidence type="ECO:0000256" key="1">
    <source>
        <dbReference type="ARBA" id="ARBA00022723"/>
    </source>
</evidence>
<sequence length="157" mass="18369">MYYINMTTPISSRTRSQNGEEQITIRLRSSIRGLEGLIISIPRGIEDNEDDDTSDFTYVETETTDESEEDSSERIRKINLEKLNKFIVNKSNKPCDDCPICLDEFKCRQHCRRFWCSHVFHKNCIDKWLTKNTQCPVCRACVQALQPTTRSIRILRS</sequence>